<evidence type="ECO:0000313" key="2">
    <source>
        <dbReference type="Proteomes" id="UP000821845"/>
    </source>
</evidence>
<proteinExistence type="predicted"/>
<sequence>MVLFKNGAPLFGHLQVGPITPISTKDGRQAQKVDVTVCDQSHLGFTVTLWDEELIHVSHLWKAKETVLYIADARVRLSNMFGLTASADGRTVITVNPGDESKCRPSVEVTPDRVFCLPEDMPEAVALFDYIQGVDVDEDIGEEAYVDTTVYTVSQVNREIASRVQSGNVTPLSGILFAFLNQFDLDGPGLRLVASRCGHCNFRLRAGEPVCTNGTCPVAMGEAGAQCVEELDIPVMWTDHTGSLERSRISGRIAEGLIGMTVQQFKDLPENDLTSLKWNFLLERFKVQFKVYIADFKHRLWRRPLCPSPPSFFFPVEMNTRYFFRLPCLEQLTCSSTCDSDGALVSAVSELLRTTTCLTALNFSACFDYSQPPKTFMDALAANSTLEFLELCAHWTTAEPPGVLGEYVRSNRLLSRLTVSGHEVDREDLLLAECLVLNSTLSTLYIRNVCGGKTTVRFLTMILEGCASVRSLHIGLSRDKDAAIPEDTMGRCAEAMAANGTLKWLTLPYSLWNAKNWIAFLALLPRNKHLERLEISHSYHTEDYASFPSVLETVAHTGSAARVSFGYCPHGSGVNLMHFRVFSSIDICGEDNVKIDALQQLRAFAHFTSLTIDVSEAGERLLFSLAEYIRETTLLRELRLCLTSPQRPSNIAPSTCWMTLFDSILVNGSISRLGIFSNGNFQHNGRTAQAHWRKFQGTQGYSERWPRKKGIPADQMARMVRSRLRSVEGLHDFMRLTGVVKERVTCIPPADGCSMQLQDLNSDCWDLVKRRLSFDDVKRFTVAKPESSTSC</sequence>
<comment type="caution">
    <text evidence="1">The sequence shown here is derived from an EMBL/GenBank/DDBJ whole genome shotgun (WGS) entry which is preliminary data.</text>
</comment>
<accession>A0ACB7T7B9</accession>
<evidence type="ECO:0000313" key="1">
    <source>
        <dbReference type="EMBL" id="KAH6942177.1"/>
    </source>
</evidence>
<gene>
    <name evidence="1" type="ORF">HPB50_001746</name>
</gene>
<name>A0ACB7T7B9_HYAAI</name>
<keyword evidence="2" id="KW-1185">Reference proteome</keyword>
<dbReference type="Proteomes" id="UP000821845">
    <property type="component" value="Chromosome 10"/>
</dbReference>
<reference evidence="1" key="1">
    <citation type="submission" date="2020-05" db="EMBL/GenBank/DDBJ databases">
        <title>Large-scale comparative analyses of tick genomes elucidate their genetic diversity and vector capacities.</title>
        <authorList>
            <person name="Jia N."/>
            <person name="Wang J."/>
            <person name="Shi W."/>
            <person name="Du L."/>
            <person name="Sun Y."/>
            <person name="Zhan W."/>
            <person name="Jiang J."/>
            <person name="Wang Q."/>
            <person name="Zhang B."/>
            <person name="Ji P."/>
            <person name="Sakyi L.B."/>
            <person name="Cui X."/>
            <person name="Yuan T."/>
            <person name="Jiang B."/>
            <person name="Yang W."/>
            <person name="Lam T.T.-Y."/>
            <person name="Chang Q."/>
            <person name="Ding S."/>
            <person name="Wang X."/>
            <person name="Zhu J."/>
            <person name="Ruan X."/>
            <person name="Zhao L."/>
            <person name="Wei J."/>
            <person name="Que T."/>
            <person name="Du C."/>
            <person name="Cheng J."/>
            <person name="Dai P."/>
            <person name="Han X."/>
            <person name="Huang E."/>
            <person name="Gao Y."/>
            <person name="Liu J."/>
            <person name="Shao H."/>
            <person name="Ye R."/>
            <person name="Li L."/>
            <person name="Wei W."/>
            <person name="Wang X."/>
            <person name="Wang C."/>
            <person name="Yang T."/>
            <person name="Huo Q."/>
            <person name="Li W."/>
            <person name="Guo W."/>
            <person name="Chen H."/>
            <person name="Zhou L."/>
            <person name="Ni X."/>
            <person name="Tian J."/>
            <person name="Zhou Y."/>
            <person name="Sheng Y."/>
            <person name="Liu T."/>
            <person name="Pan Y."/>
            <person name="Xia L."/>
            <person name="Li J."/>
            <person name="Zhao F."/>
            <person name="Cao W."/>
        </authorList>
    </citation>
    <scope>NUCLEOTIDE SEQUENCE</scope>
    <source>
        <strain evidence="1">Hyas-2018</strain>
    </source>
</reference>
<protein>
    <submittedName>
        <fullName evidence="1">Uncharacterized protein</fullName>
    </submittedName>
</protein>
<organism evidence="1 2">
    <name type="scientific">Hyalomma asiaticum</name>
    <name type="common">Tick</name>
    <dbReference type="NCBI Taxonomy" id="266040"/>
    <lineage>
        <taxon>Eukaryota</taxon>
        <taxon>Metazoa</taxon>
        <taxon>Ecdysozoa</taxon>
        <taxon>Arthropoda</taxon>
        <taxon>Chelicerata</taxon>
        <taxon>Arachnida</taxon>
        <taxon>Acari</taxon>
        <taxon>Parasitiformes</taxon>
        <taxon>Ixodida</taxon>
        <taxon>Ixodoidea</taxon>
        <taxon>Ixodidae</taxon>
        <taxon>Hyalomminae</taxon>
        <taxon>Hyalomma</taxon>
    </lineage>
</organism>
<dbReference type="EMBL" id="CM023490">
    <property type="protein sequence ID" value="KAH6942177.1"/>
    <property type="molecule type" value="Genomic_DNA"/>
</dbReference>